<organism evidence="1 2">
    <name type="scientific">Gordonia phage Yvonnetastic</name>
    <dbReference type="NCBI Taxonomy" id="1821566"/>
    <lineage>
        <taxon>Viruses</taxon>
        <taxon>Duplodnaviria</taxon>
        <taxon>Heunggongvirae</taxon>
        <taxon>Uroviricota</taxon>
        <taxon>Caudoviricetes</taxon>
        <taxon>Yvonnevirus</taxon>
        <taxon>Yvonnevirus yvonnetastic</taxon>
        <taxon>Gordonia virus Yvonnetastic</taxon>
    </lineage>
</organism>
<dbReference type="Proteomes" id="UP000201371">
    <property type="component" value="Segment"/>
</dbReference>
<reference evidence="2" key="1">
    <citation type="submission" date="2016-03" db="EMBL/GenBank/DDBJ databases">
        <authorList>
            <person name="Ploux O."/>
        </authorList>
    </citation>
    <scope>NUCLEOTIDE SEQUENCE [LARGE SCALE GENOMIC DNA]</scope>
</reference>
<accession>A0A142K9F5</accession>
<dbReference type="GeneID" id="29125156"/>
<keyword evidence="2" id="KW-1185">Reference proteome</keyword>
<evidence type="ECO:0000313" key="2">
    <source>
        <dbReference type="Proteomes" id="UP000201371"/>
    </source>
</evidence>
<evidence type="ECO:0000313" key="1">
    <source>
        <dbReference type="EMBL" id="AMS02738.1"/>
    </source>
</evidence>
<name>A0A142K9F5_9CAUD</name>
<dbReference type="EMBL" id="KU963248">
    <property type="protein sequence ID" value="AMS02738.1"/>
    <property type="molecule type" value="Genomic_DNA"/>
</dbReference>
<protein>
    <submittedName>
        <fullName evidence="1">Uncharacterized protein</fullName>
    </submittedName>
</protein>
<dbReference type="KEGG" id="vg:29125156"/>
<sequence>MSGEMTSEDVAASWRFLSMGGDPDDWDDLDPELKQAYYFSPIEDARTRTARRLS</sequence>
<dbReference type="RefSeq" id="YP_009301248.1">
    <property type="nucleotide sequence ID" value="NC_031230.1"/>
</dbReference>
<proteinExistence type="predicted"/>
<gene>
    <name evidence="1" type="primary">194</name>
    <name evidence="1" type="ORF">SEA_YVONNETASTIC_194</name>
</gene>